<dbReference type="EMBL" id="JAVYII010000007">
    <property type="protein sequence ID" value="MDT9594642.1"/>
    <property type="molecule type" value="Genomic_DNA"/>
</dbReference>
<reference evidence="3 4" key="1">
    <citation type="submission" date="2023-08" db="EMBL/GenBank/DDBJ databases">
        <title>Nocardioides seae sp. nov., a bacterium isolated from a soil.</title>
        <authorList>
            <person name="Wang X."/>
        </authorList>
    </citation>
    <scope>NUCLEOTIDE SEQUENCE [LARGE SCALE GENOMIC DNA]</scope>
    <source>
        <strain evidence="3 4">YZH12</strain>
    </source>
</reference>
<proteinExistence type="predicted"/>
<evidence type="ECO:0000256" key="2">
    <source>
        <dbReference type="SAM" id="Phobius"/>
    </source>
</evidence>
<evidence type="ECO:0000313" key="3">
    <source>
        <dbReference type="EMBL" id="MDT9594642.1"/>
    </source>
</evidence>
<accession>A0ABU3Q0R5</accession>
<evidence type="ECO:0000256" key="1">
    <source>
        <dbReference type="SAM" id="MobiDB-lite"/>
    </source>
</evidence>
<feature type="transmembrane region" description="Helical" evidence="2">
    <location>
        <begin position="127"/>
        <end position="146"/>
    </location>
</feature>
<feature type="transmembrane region" description="Helical" evidence="2">
    <location>
        <begin position="58"/>
        <end position="79"/>
    </location>
</feature>
<dbReference type="Proteomes" id="UP001268542">
    <property type="component" value="Unassembled WGS sequence"/>
</dbReference>
<keyword evidence="2" id="KW-0472">Membrane</keyword>
<dbReference type="RefSeq" id="WP_315734587.1">
    <property type="nucleotide sequence ID" value="NZ_JAVYII010000007.1"/>
</dbReference>
<feature type="transmembrane region" description="Helical" evidence="2">
    <location>
        <begin position="158"/>
        <end position="182"/>
    </location>
</feature>
<protein>
    <submittedName>
        <fullName evidence="3">Uncharacterized protein</fullName>
    </submittedName>
</protein>
<keyword evidence="4" id="KW-1185">Reference proteome</keyword>
<feature type="region of interest" description="Disordered" evidence="1">
    <location>
        <begin position="262"/>
        <end position="281"/>
    </location>
</feature>
<keyword evidence="2" id="KW-0812">Transmembrane</keyword>
<evidence type="ECO:0000313" key="4">
    <source>
        <dbReference type="Proteomes" id="UP001268542"/>
    </source>
</evidence>
<organism evidence="3 4">
    <name type="scientific">Nocardioides imazamoxiresistens</name>
    <dbReference type="NCBI Taxonomy" id="3231893"/>
    <lineage>
        <taxon>Bacteria</taxon>
        <taxon>Bacillati</taxon>
        <taxon>Actinomycetota</taxon>
        <taxon>Actinomycetes</taxon>
        <taxon>Propionibacteriales</taxon>
        <taxon>Nocardioidaceae</taxon>
        <taxon>Nocardioides</taxon>
    </lineage>
</organism>
<comment type="caution">
    <text evidence="3">The sequence shown here is derived from an EMBL/GenBank/DDBJ whole genome shotgun (WGS) entry which is preliminary data.</text>
</comment>
<gene>
    <name evidence="3" type="ORF">RDV89_16270</name>
</gene>
<feature type="transmembrane region" description="Helical" evidence="2">
    <location>
        <begin position="91"/>
        <end position="115"/>
    </location>
</feature>
<name>A0ABU3Q0R5_9ACTN</name>
<sequence>MTELEPLDAPDLASRSAPGDPVPWLRLELLALRNRPELRSLLDPDATVPADRGAQAGCLPLGLACVGVGGGLGGSYLAGRTTPRGYFEVGAYATAGAVLTGLLLLVLVTMVVAFLRVLRTPWDGPAAGSAGAVGLLAAVGGWIALLTRTPEARAWDAAYWWTWGPSTVACVLLGLALLVLAVRKVATYRPPPPPPSPEQRAADGLRRRAAADAVLGAMAPWTRAQAQREIAAAVDDLERRRVITEHEAQRARSAPLARLAAAMAGPVDGPPNGPGSGPGVG</sequence>
<keyword evidence="2" id="KW-1133">Transmembrane helix</keyword>